<dbReference type="Proteomes" id="UP000019384">
    <property type="component" value="Unassembled WGS sequence"/>
</dbReference>
<dbReference type="OrthoDB" id="4167490at2759"/>
<dbReference type="GeneID" id="34520071"/>
<dbReference type="EMBL" id="HG793127">
    <property type="protein sequence ID" value="CDK26683.1"/>
    <property type="molecule type" value="Genomic_DNA"/>
</dbReference>
<dbReference type="AlphaFoldDB" id="W6MKV0"/>
<dbReference type="RefSeq" id="XP_022458683.1">
    <property type="nucleotide sequence ID" value="XM_022602927.1"/>
</dbReference>
<name>W6MKV0_9ASCO</name>
<evidence type="ECO:0000313" key="2">
    <source>
        <dbReference type="Proteomes" id="UP000019384"/>
    </source>
</evidence>
<evidence type="ECO:0008006" key="3">
    <source>
        <dbReference type="Google" id="ProtNLM"/>
    </source>
</evidence>
<organism evidence="1 2">
    <name type="scientific">Kuraishia capsulata CBS 1993</name>
    <dbReference type="NCBI Taxonomy" id="1382522"/>
    <lineage>
        <taxon>Eukaryota</taxon>
        <taxon>Fungi</taxon>
        <taxon>Dikarya</taxon>
        <taxon>Ascomycota</taxon>
        <taxon>Saccharomycotina</taxon>
        <taxon>Pichiomycetes</taxon>
        <taxon>Pichiales</taxon>
        <taxon>Pichiaceae</taxon>
        <taxon>Kuraishia</taxon>
    </lineage>
</organism>
<dbReference type="HOGENOM" id="CLU_769592_0_0_1"/>
<reference evidence="1" key="2">
    <citation type="submission" date="2014-02" db="EMBL/GenBank/DDBJ databases">
        <title>Complete DNA sequence of /Kuraishia capsulata/ illustrates novel genomic features among budding yeasts (/Saccharomycotina/).</title>
        <authorList>
            <person name="Morales L."/>
            <person name="Noel B."/>
            <person name="Porcel B."/>
            <person name="Marcet-Houben M."/>
            <person name="Hullo M-F."/>
            <person name="Sacerdot C."/>
            <person name="Tekaia F."/>
            <person name="Leh-Louis V."/>
            <person name="Despons L."/>
            <person name="Khanna V."/>
            <person name="Aury J-M."/>
            <person name="Barbe V."/>
            <person name="Couloux A."/>
            <person name="Labadie K."/>
            <person name="Pelletier E."/>
            <person name="Souciet J-L."/>
            <person name="Boekhout T."/>
            <person name="Gabaldon T."/>
            <person name="Wincker P."/>
            <person name="Dujon B."/>
        </authorList>
    </citation>
    <scope>NUCLEOTIDE SEQUENCE</scope>
    <source>
        <strain evidence="1">CBS 1993</strain>
    </source>
</reference>
<keyword evidence="2" id="KW-1185">Reference proteome</keyword>
<protein>
    <recommendedName>
        <fullName evidence="3">F-box domain-containing protein</fullName>
    </recommendedName>
</protein>
<gene>
    <name evidence="1" type="ORF">KUCA_T00002657001</name>
</gene>
<proteinExistence type="predicted"/>
<sequence length="360" mass="41336">MCGYYVSGTRLCPPTEFFNQPQQKDRDRIHMPFIPDMGFLSPGTRTAINKRFLRSSRVPKRRRLVAPKDAQREAELAPADGRSILERLPLEVLFEIFKFSECSDLYQCNRFLYSVLSPSNEHLAVMCVRYRYRRKLHAECGLKYALDADVLRNKYVTKPILELIRFDCVMLASDIAVFSSPPSPDSAYDETVCPRAVGWYANKDFPATVQFPCELPASGLRGELQERLILYSFIFNKMAQRGLRFVNVMATIMWYIEHHQTGDVRFVELLVRNSSEPFDNNPEPLILALRRGLLGIVRFLLSEYYNSAVLSSNDELWAAVAELQDHGAFELLARYNVEPEPQHYAMIANLHAGRAIGCEY</sequence>
<reference evidence="1" key="1">
    <citation type="submission" date="2013-12" db="EMBL/GenBank/DDBJ databases">
        <authorList>
            <person name="Genoscope - CEA"/>
        </authorList>
    </citation>
    <scope>NUCLEOTIDE SEQUENCE</scope>
    <source>
        <strain evidence="1">CBS 1993</strain>
    </source>
</reference>
<accession>W6MKV0</accession>
<evidence type="ECO:0000313" key="1">
    <source>
        <dbReference type="EMBL" id="CDK26683.1"/>
    </source>
</evidence>